<protein>
    <recommendedName>
        <fullName evidence="1">S-Me-THD N-terminal domain-containing protein</fullName>
    </recommendedName>
</protein>
<dbReference type="AlphaFoldDB" id="A0A497EKN6"/>
<evidence type="ECO:0000259" key="1">
    <source>
        <dbReference type="Pfam" id="PF06032"/>
    </source>
</evidence>
<dbReference type="InterPro" id="IPR027479">
    <property type="entry name" value="S-Me-THD_N_sf"/>
</dbReference>
<dbReference type="InterPro" id="IPR010318">
    <property type="entry name" value="S-Me-THD_N"/>
</dbReference>
<organism evidence="2 3">
    <name type="scientific">Thermoproteota archaeon</name>
    <dbReference type="NCBI Taxonomy" id="2056631"/>
    <lineage>
        <taxon>Archaea</taxon>
        <taxon>Thermoproteota</taxon>
    </lineage>
</organism>
<dbReference type="EMBL" id="QMQV01000157">
    <property type="protein sequence ID" value="RLE46956.1"/>
    <property type="molecule type" value="Genomic_DNA"/>
</dbReference>
<feature type="non-terminal residue" evidence="2">
    <location>
        <position position="143"/>
    </location>
</feature>
<comment type="caution">
    <text evidence="2">The sequence shown here is derived from an EMBL/GenBank/DDBJ whole genome shotgun (WGS) entry which is preliminary data.</text>
</comment>
<accession>A0A497EKN6</accession>
<feature type="domain" description="S-Me-THD N-terminal" evidence="1">
    <location>
        <begin position="14"/>
        <end position="140"/>
    </location>
</feature>
<gene>
    <name evidence="2" type="ORF">DRJ31_09470</name>
</gene>
<dbReference type="Pfam" id="PF06032">
    <property type="entry name" value="S-Me-THD_N"/>
    <property type="match status" value="1"/>
</dbReference>
<evidence type="ECO:0000313" key="2">
    <source>
        <dbReference type="EMBL" id="RLE46956.1"/>
    </source>
</evidence>
<sequence>MKVISSLEEAKKYIYGGAFLGGGGGGSIGRALETAELALKISPIEIYDPGEIDLDSTVITVSAVGVQSKGWLMPWHFARAVELLQSLGVDVDYLISSECGAFAVINGWIQSAILGIPVLDCPCDGRAHPTGVMGSMGLHKIKD</sequence>
<name>A0A497EKN6_9CREN</name>
<reference evidence="2 3" key="1">
    <citation type="submission" date="2018-06" db="EMBL/GenBank/DDBJ databases">
        <title>Extensive metabolic versatility and redundancy in microbially diverse, dynamic hydrothermal sediments.</title>
        <authorList>
            <person name="Dombrowski N."/>
            <person name="Teske A."/>
            <person name="Baker B.J."/>
        </authorList>
    </citation>
    <scope>NUCLEOTIDE SEQUENCE [LARGE SCALE GENOMIC DNA]</scope>
    <source>
        <strain evidence="2">B66_G16</strain>
    </source>
</reference>
<dbReference type="Proteomes" id="UP000278475">
    <property type="component" value="Unassembled WGS sequence"/>
</dbReference>
<proteinExistence type="predicted"/>
<dbReference type="SUPFAM" id="SSF160991">
    <property type="entry name" value="CV3147-like"/>
    <property type="match status" value="1"/>
</dbReference>
<evidence type="ECO:0000313" key="3">
    <source>
        <dbReference type="Proteomes" id="UP000278475"/>
    </source>
</evidence>
<dbReference type="Gene3D" id="3.40.1610.10">
    <property type="entry name" value="CV3147-like domain"/>
    <property type="match status" value="1"/>
</dbReference>